<evidence type="ECO:0000256" key="1">
    <source>
        <dbReference type="SAM" id="MobiDB-lite"/>
    </source>
</evidence>
<proteinExistence type="predicted"/>
<accession>A0AAV4UDR1</accession>
<feature type="region of interest" description="Disordered" evidence="1">
    <location>
        <begin position="69"/>
        <end position="90"/>
    </location>
</feature>
<reference evidence="2 3" key="1">
    <citation type="submission" date="2021-06" db="EMBL/GenBank/DDBJ databases">
        <title>Caerostris extrusa draft genome.</title>
        <authorList>
            <person name="Kono N."/>
            <person name="Arakawa K."/>
        </authorList>
    </citation>
    <scope>NUCLEOTIDE SEQUENCE [LARGE SCALE GENOMIC DNA]</scope>
</reference>
<keyword evidence="3" id="KW-1185">Reference proteome</keyword>
<dbReference type="Proteomes" id="UP001054945">
    <property type="component" value="Unassembled WGS sequence"/>
</dbReference>
<organism evidence="2 3">
    <name type="scientific">Caerostris extrusa</name>
    <name type="common">Bark spider</name>
    <name type="synonym">Caerostris bankana</name>
    <dbReference type="NCBI Taxonomy" id="172846"/>
    <lineage>
        <taxon>Eukaryota</taxon>
        <taxon>Metazoa</taxon>
        <taxon>Ecdysozoa</taxon>
        <taxon>Arthropoda</taxon>
        <taxon>Chelicerata</taxon>
        <taxon>Arachnida</taxon>
        <taxon>Araneae</taxon>
        <taxon>Araneomorphae</taxon>
        <taxon>Entelegynae</taxon>
        <taxon>Araneoidea</taxon>
        <taxon>Araneidae</taxon>
        <taxon>Caerostris</taxon>
    </lineage>
</organism>
<gene>
    <name evidence="2" type="ORF">CEXT_94321</name>
</gene>
<evidence type="ECO:0000313" key="2">
    <source>
        <dbReference type="EMBL" id="GIY55834.1"/>
    </source>
</evidence>
<sequence>MHSIKLTNFSSANVKTTFGQYQSFPLYLRPTSYESNLRDTNFTSPLPNITYLSTPTECTSPPTHIPFHPFLITAPSPNNASDHVKPNKAH</sequence>
<comment type="caution">
    <text evidence="2">The sequence shown here is derived from an EMBL/GenBank/DDBJ whole genome shotgun (WGS) entry which is preliminary data.</text>
</comment>
<protein>
    <submittedName>
        <fullName evidence="2">Uncharacterized protein</fullName>
    </submittedName>
</protein>
<dbReference type="AlphaFoldDB" id="A0AAV4UDR1"/>
<evidence type="ECO:0000313" key="3">
    <source>
        <dbReference type="Proteomes" id="UP001054945"/>
    </source>
</evidence>
<name>A0AAV4UDR1_CAEEX</name>
<dbReference type="EMBL" id="BPLR01012684">
    <property type="protein sequence ID" value="GIY55834.1"/>
    <property type="molecule type" value="Genomic_DNA"/>
</dbReference>